<name>H1Y961_9SPHI</name>
<dbReference type="EMBL" id="CM001403">
    <property type="protein sequence ID" value="EHQ29439.1"/>
    <property type="molecule type" value="Genomic_DNA"/>
</dbReference>
<gene>
    <name evidence="1" type="ORF">Mucpa_5365</name>
</gene>
<proteinExistence type="predicted"/>
<evidence type="ECO:0000313" key="2">
    <source>
        <dbReference type="Proteomes" id="UP000002774"/>
    </source>
</evidence>
<sequence>MNYIFLVSVFSVLVVTTVSFLTGSVTEVSFLVVSTTVVVVPVEVVSEPVEVFLLPQAATDKDNTNAKAPNLNEFFIIDFF</sequence>
<accession>H1Y961</accession>
<dbReference type="HOGENOM" id="CLU_2585849_0_0_10"/>
<organism evidence="1 2">
    <name type="scientific">Mucilaginibacter paludis DSM 18603</name>
    <dbReference type="NCBI Taxonomy" id="714943"/>
    <lineage>
        <taxon>Bacteria</taxon>
        <taxon>Pseudomonadati</taxon>
        <taxon>Bacteroidota</taxon>
        <taxon>Sphingobacteriia</taxon>
        <taxon>Sphingobacteriales</taxon>
        <taxon>Sphingobacteriaceae</taxon>
        <taxon>Mucilaginibacter</taxon>
    </lineage>
</organism>
<dbReference type="STRING" id="714943.Mucpa_5365"/>
<dbReference type="Proteomes" id="UP000002774">
    <property type="component" value="Chromosome"/>
</dbReference>
<reference evidence="1" key="1">
    <citation type="submission" date="2011-09" db="EMBL/GenBank/DDBJ databases">
        <title>The permanent draft genome of Mucilaginibacter paludis DSM 18603.</title>
        <authorList>
            <consortium name="US DOE Joint Genome Institute (JGI-PGF)"/>
            <person name="Lucas S."/>
            <person name="Han J."/>
            <person name="Lapidus A."/>
            <person name="Bruce D."/>
            <person name="Goodwin L."/>
            <person name="Pitluck S."/>
            <person name="Peters L."/>
            <person name="Kyrpides N."/>
            <person name="Mavromatis K."/>
            <person name="Ivanova N."/>
            <person name="Mikhailova N."/>
            <person name="Held B."/>
            <person name="Detter J.C."/>
            <person name="Tapia R."/>
            <person name="Han C."/>
            <person name="Land M."/>
            <person name="Hauser L."/>
            <person name="Markowitz V."/>
            <person name="Cheng J.-F."/>
            <person name="Hugenholtz P."/>
            <person name="Woyke T."/>
            <person name="Wu D."/>
            <person name="Tindall B."/>
            <person name="Brambilla E."/>
            <person name="Klenk H.-P."/>
            <person name="Eisen J.A."/>
        </authorList>
    </citation>
    <scope>NUCLEOTIDE SEQUENCE [LARGE SCALE GENOMIC DNA]</scope>
    <source>
        <strain evidence="1">DSM 18603</strain>
    </source>
</reference>
<dbReference type="AlphaFoldDB" id="H1Y961"/>
<keyword evidence="2" id="KW-1185">Reference proteome</keyword>
<evidence type="ECO:0000313" key="1">
    <source>
        <dbReference type="EMBL" id="EHQ29439.1"/>
    </source>
</evidence>
<protein>
    <submittedName>
        <fullName evidence="1">Uncharacterized protein</fullName>
    </submittedName>
</protein>